<keyword evidence="2" id="KW-1185">Reference proteome</keyword>
<protein>
    <submittedName>
        <fullName evidence="1">Uncharacterized protein</fullName>
    </submittedName>
</protein>
<evidence type="ECO:0000313" key="1">
    <source>
        <dbReference type="EMBL" id="VEL07820.1"/>
    </source>
</evidence>
<gene>
    <name evidence="1" type="ORF">PXEA_LOCUS1260</name>
</gene>
<dbReference type="Proteomes" id="UP000784294">
    <property type="component" value="Unassembled WGS sequence"/>
</dbReference>
<accession>A0A448WBP8</accession>
<dbReference type="EMBL" id="CAAALY010002536">
    <property type="protein sequence ID" value="VEL07820.1"/>
    <property type="molecule type" value="Genomic_DNA"/>
</dbReference>
<dbReference type="AlphaFoldDB" id="A0A448WBP8"/>
<comment type="caution">
    <text evidence="1">The sequence shown here is derived from an EMBL/GenBank/DDBJ whole genome shotgun (WGS) entry which is preliminary data.</text>
</comment>
<proteinExistence type="predicted"/>
<evidence type="ECO:0000313" key="2">
    <source>
        <dbReference type="Proteomes" id="UP000784294"/>
    </source>
</evidence>
<organism evidence="1 2">
    <name type="scientific">Protopolystoma xenopodis</name>
    <dbReference type="NCBI Taxonomy" id="117903"/>
    <lineage>
        <taxon>Eukaryota</taxon>
        <taxon>Metazoa</taxon>
        <taxon>Spiralia</taxon>
        <taxon>Lophotrochozoa</taxon>
        <taxon>Platyhelminthes</taxon>
        <taxon>Monogenea</taxon>
        <taxon>Polyopisthocotylea</taxon>
        <taxon>Polystomatidea</taxon>
        <taxon>Polystomatidae</taxon>
        <taxon>Protopolystoma</taxon>
    </lineage>
</organism>
<name>A0A448WBP8_9PLAT</name>
<reference evidence="1" key="1">
    <citation type="submission" date="2018-11" db="EMBL/GenBank/DDBJ databases">
        <authorList>
            <consortium name="Pathogen Informatics"/>
        </authorList>
    </citation>
    <scope>NUCLEOTIDE SEQUENCE</scope>
</reference>
<sequence>MFIQVDDRNADQESELPSVKPREILTGQPVYQSGYRLGYRPATKKTRAIQFFVSVGLDSQVERENRDEEKDTAISAKWT</sequence>